<sequence>MSATGNDTSSVNSPVGRAEFVPRPTRGKKRKTPAHLVQSPRPPAYQLDLPALLSTSPLPENIIQQALEDLDQVTPAAFQVVYATNAGLPQSERLLFPIADADGLWTLGFMDKRLQTIFIYNPRLISKPEAGIAKVNTMLNTTSYSIVRTAPVLCEEDNDSGVILLASAFYIAVGHRIPPCLNLDYWRCFLYSFLKTLHDKNVDTATQLSNGHLGYRGDASSSILELCRAWLRRETCLSESALDVSKIIASIETNKNQYPEKYVTSLKKAKTFRKPVSCSTKHGAAGQGATRHERGGGEARLLKARCSGAKAALPSFTLEAASSGYSSFLIFLGGTALGVLERGR</sequence>
<evidence type="ECO:0000313" key="3">
    <source>
        <dbReference type="Proteomes" id="UP000777438"/>
    </source>
</evidence>
<protein>
    <submittedName>
        <fullName evidence="2">Uncharacterized protein</fullName>
    </submittedName>
</protein>
<reference evidence="2 3" key="1">
    <citation type="journal article" date="2021" name="Nat. Commun.">
        <title>Genetic determinants of endophytism in the Arabidopsis root mycobiome.</title>
        <authorList>
            <person name="Mesny F."/>
            <person name="Miyauchi S."/>
            <person name="Thiergart T."/>
            <person name="Pickel B."/>
            <person name="Atanasova L."/>
            <person name="Karlsson M."/>
            <person name="Huettel B."/>
            <person name="Barry K.W."/>
            <person name="Haridas S."/>
            <person name="Chen C."/>
            <person name="Bauer D."/>
            <person name="Andreopoulos W."/>
            <person name="Pangilinan J."/>
            <person name="LaButti K."/>
            <person name="Riley R."/>
            <person name="Lipzen A."/>
            <person name="Clum A."/>
            <person name="Drula E."/>
            <person name="Henrissat B."/>
            <person name="Kohler A."/>
            <person name="Grigoriev I.V."/>
            <person name="Martin F.M."/>
            <person name="Hacquard S."/>
        </authorList>
    </citation>
    <scope>NUCLEOTIDE SEQUENCE [LARGE SCALE GENOMIC DNA]</scope>
    <source>
        <strain evidence="2 3">MPI-CAGE-CH-0241</strain>
    </source>
</reference>
<feature type="non-terminal residue" evidence="2">
    <location>
        <position position="344"/>
    </location>
</feature>
<dbReference type="EMBL" id="JAGPYM010000022">
    <property type="protein sequence ID" value="KAH6883873.1"/>
    <property type="molecule type" value="Genomic_DNA"/>
</dbReference>
<feature type="compositionally biased region" description="Polar residues" evidence="1">
    <location>
        <begin position="1"/>
        <end position="13"/>
    </location>
</feature>
<proteinExistence type="predicted"/>
<feature type="region of interest" description="Disordered" evidence="1">
    <location>
        <begin position="1"/>
        <end position="40"/>
    </location>
</feature>
<accession>A0A9P8VZM6</accession>
<evidence type="ECO:0000256" key="1">
    <source>
        <dbReference type="SAM" id="MobiDB-lite"/>
    </source>
</evidence>
<keyword evidence="3" id="KW-1185">Reference proteome</keyword>
<dbReference type="Proteomes" id="UP000777438">
    <property type="component" value="Unassembled WGS sequence"/>
</dbReference>
<comment type="caution">
    <text evidence="2">The sequence shown here is derived from an EMBL/GenBank/DDBJ whole genome shotgun (WGS) entry which is preliminary data.</text>
</comment>
<evidence type="ECO:0000313" key="2">
    <source>
        <dbReference type="EMBL" id="KAH6883873.1"/>
    </source>
</evidence>
<organism evidence="2 3">
    <name type="scientific">Thelonectria olida</name>
    <dbReference type="NCBI Taxonomy" id="1576542"/>
    <lineage>
        <taxon>Eukaryota</taxon>
        <taxon>Fungi</taxon>
        <taxon>Dikarya</taxon>
        <taxon>Ascomycota</taxon>
        <taxon>Pezizomycotina</taxon>
        <taxon>Sordariomycetes</taxon>
        <taxon>Hypocreomycetidae</taxon>
        <taxon>Hypocreales</taxon>
        <taxon>Nectriaceae</taxon>
        <taxon>Thelonectria</taxon>
    </lineage>
</organism>
<dbReference type="AlphaFoldDB" id="A0A9P8VZM6"/>
<name>A0A9P8VZM6_9HYPO</name>
<gene>
    <name evidence="2" type="ORF">B0T10DRAFT_493971</name>
</gene>